<evidence type="ECO:0000256" key="1">
    <source>
        <dbReference type="ARBA" id="ARBA00004141"/>
    </source>
</evidence>
<dbReference type="OMA" id="PCMIWIV"/>
<keyword evidence="3" id="KW-0808">Transferase</keyword>
<dbReference type="Proteomes" id="UP000070168">
    <property type="component" value="Unassembled WGS sequence"/>
</dbReference>
<evidence type="ECO:0000256" key="3">
    <source>
        <dbReference type="ARBA" id="ARBA00022679"/>
    </source>
</evidence>
<dbReference type="InterPro" id="IPR044851">
    <property type="entry name" value="Wax_synthase"/>
</dbReference>
<dbReference type="OrthoDB" id="1077582at2759"/>
<dbReference type="EMBL" id="LHQR01000020">
    <property type="protein sequence ID" value="KXG52825.1"/>
    <property type="molecule type" value="Genomic_DNA"/>
</dbReference>
<accession>A0A135LV42</accession>
<feature type="transmembrane region" description="Helical" evidence="7">
    <location>
        <begin position="337"/>
        <end position="367"/>
    </location>
</feature>
<dbReference type="GO" id="GO:0016020">
    <property type="term" value="C:membrane"/>
    <property type="evidence" value="ECO:0007669"/>
    <property type="project" value="UniProtKB-SubCell"/>
</dbReference>
<reference evidence="9 10" key="1">
    <citation type="journal article" date="2016" name="BMC Genomics">
        <title>Genome sequencing and secondary metabolism of the postharvest pathogen Penicillium griseofulvum.</title>
        <authorList>
            <person name="Banani H."/>
            <person name="Marcet-Houben M."/>
            <person name="Ballester A.R."/>
            <person name="Abbruscato P."/>
            <person name="Gonzalez-Candelas L."/>
            <person name="Gabaldon T."/>
            <person name="Spadaro D."/>
        </authorList>
    </citation>
    <scope>NUCLEOTIDE SEQUENCE [LARGE SCALE GENOMIC DNA]</scope>
    <source>
        <strain evidence="9 10">PG3</strain>
    </source>
</reference>
<evidence type="ECO:0000256" key="5">
    <source>
        <dbReference type="ARBA" id="ARBA00022989"/>
    </source>
</evidence>
<dbReference type="RefSeq" id="XP_040651360.1">
    <property type="nucleotide sequence ID" value="XM_040795795.1"/>
</dbReference>
<dbReference type="GO" id="GO:0008374">
    <property type="term" value="F:O-acyltransferase activity"/>
    <property type="evidence" value="ECO:0007669"/>
    <property type="project" value="InterPro"/>
</dbReference>
<feature type="transmembrane region" description="Helical" evidence="7">
    <location>
        <begin position="238"/>
        <end position="255"/>
    </location>
</feature>
<sequence length="371" mass="41936">MIYIVLSMMYPVQKPGYPPTNLIGSSATFVLTALDLLLIHPQAGRDFVDANGNTKGFPSRLVQAVQLITFSRAINTPRQVKNVPSFPEYYKRDKVIPRARFLVRETAIAIWQFLALDTLAVLALSQAMNDQESSISSSQSDTGRKWIEQFIQTFVAWFVVSRILISFYYRIASIISVSLGDSPSNSPPIIGRMANVYTLRNFWGKFWHQMLRLPLTSTSNFLARDVLRLPRPSFVERYVNVFIVFFLSGLIHVVIDSLRNVSLEELGTMAFFLSFVVGYMIEDGVIALWKRTRGSQNDSLPALWQRALGFCWVITWLGVTSPWFFRSAMTKPEEQMVLIPFSLAGLIDLPVLQSIVIGGGIVLKFVFEGEI</sequence>
<comment type="similarity">
    <text evidence="2">Belongs to the wax synthase family.</text>
</comment>
<comment type="caution">
    <text evidence="9">The sequence shown here is derived from an EMBL/GenBank/DDBJ whole genome shotgun (WGS) entry which is preliminary data.</text>
</comment>
<evidence type="ECO:0000256" key="6">
    <source>
        <dbReference type="ARBA" id="ARBA00023136"/>
    </source>
</evidence>
<dbReference type="PANTHER" id="PTHR31595:SF27">
    <property type="entry name" value="WAX SYNTHASE DOMAIN-CONTAINING PROTEIN-RELATED"/>
    <property type="match status" value="1"/>
</dbReference>
<dbReference type="PANTHER" id="PTHR31595">
    <property type="entry name" value="LONG-CHAIN-ALCOHOL O-FATTY-ACYLTRANSFERASE 3-RELATED"/>
    <property type="match status" value="1"/>
</dbReference>
<evidence type="ECO:0000256" key="7">
    <source>
        <dbReference type="SAM" id="Phobius"/>
    </source>
</evidence>
<feature type="transmembrane region" description="Helical" evidence="7">
    <location>
        <begin position="307"/>
        <end position="325"/>
    </location>
</feature>
<feature type="domain" description="Wax synthase" evidence="8">
    <location>
        <begin position="187"/>
        <end position="273"/>
    </location>
</feature>
<keyword evidence="4 7" id="KW-0812">Transmembrane</keyword>
<keyword evidence="5 7" id="KW-1133">Transmembrane helix</keyword>
<feature type="transmembrane region" description="Helical" evidence="7">
    <location>
        <begin position="267"/>
        <end position="286"/>
    </location>
</feature>
<dbReference type="STRING" id="5078.A0A135LV42"/>
<organism evidence="9 10">
    <name type="scientific">Penicillium patulum</name>
    <name type="common">Penicillium griseofulvum</name>
    <dbReference type="NCBI Taxonomy" id="5078"/>
    <lineage>
        <taxon>Eukaryota</taxon>
        <taxon>Fungi</taxon>
        <taxon>Dikarya</taxon>
        <taxon>Ascomycota</taxon>
        <taxon>Pezizomycotina</taxon>
        <taxon>Eurotiomycetes</taxon>
        <taxon>Eurotiomycetidae</taxon>
        <taxon>Eurotiales</taxon>
        <taxon>Aspergillaceae</taxon>
        <taxon>Penicillium</taxon>
    </lineage>
</organism>
<dbReference type="InterPro" id="IPR032805">
    <property type="entry name" value="Wax_synthase_dom"/>
</dbReference>
<evidence type="ECO:0000256" key="2">
    <source>
        <dbReference type="ARBA" id="ARBA00007282"/>
    </source>
</evidence>
<dbReference type="GeneID" id="63711095"/>
<evidence type="ECO:0000313" key="10">
    <source>
        <dbReference type="Proteomes" id="UP000070168"/>
    </source>
</evidence>
<keyword evidence="10" id="KW-1185">Reference proteome</keyword>
<feature type="transmembrane region" description="Helical" evidence="7">
    <location>
        <begin position="149"/>
        <end position="169"/>
    </location>
</feature>
<keyword evidence="6 7" id="KW-0472">Membrane</keyword>
<gene>
    <name evidence="9" type="ORF">PGRI_080810</name>
</gene>
<evidence type="ECO:0000259" key="8">
    <source>
        <dbReference type="Pfam" id="PF13813"/>
    </source>
</evidence>
<dbReference type="AlphaFoldDB" id="A0A135LV42"/>
<evidence type="ECO:0000313" key="9">
    <source>
        <dbReference type="EMBL" id="KXG52825.1"/>
    </source>
</evidence>
<dbReference type="Pfam" id="PF13813">
    <property type="entry name" value="MBOAT_2"/>
    <property type="match status" value="1"/>
</dbReference>
<protein>
    <recommendedName>
        <fullName evidence="8">Wax synthase domain-containing protein</fullName>
    </recommendedName>
</protein>
<feature type="transmembrane region" description="Helical" evidence="7">
    <location>
        <begin position="108"/>
        <end position="129"/>
    </location>
</feature>
<comment type="subcellular location">
    <subcellularLocation>
        <location evidence="1">Membrane</location>
        <topology evidence="1">Multi-pass membrane protein</topology>
    </subcellularLocation>
</comment>
<evidence type="ECO:0000256" key="4">
    <source>
        <dbReference type="ARBA" id="ARBA00022692"/>
    </source>
</evidence>
<name>A0A135LV42_PENPA</name>
<proteinExistence type="inferred from homology"/>
<dbReference type="GO" id="GO:0006629">
    <property type="term" value="P:lipid metabolic process"/>
    <property type="evidence" value="ECO:0007669"/>
    <property type="project" value="InterPro"/>
</dbReference>